<proteinExistence type="predicted"/>
<name>A0ABY4X985_9SPHN</name>
<evidence type="ECO:0000313" key="2">
    <source>
        <dbReference type="Proteomes" id="UP001056937"/>
    </source>
</evidence>
<accession>A0ABY4X985</accession>
<reference evidence="1" key="1">
    <citation type="journal article" date="2022" name="Toxins">
        <title>Genomic Analysis of Sphingopyxis sp. USTB-05 for Biodegrading Cyanobacterial Hepatotoxins.</title>
        <authorList>
            <person name="Liu C."/>
            <person name="Xu Q."/>
            <person name="Zhao Z."/>
            <person name="Zhang H."/>
            <person name="Liu X."/>
            <person name="Yin C."/>
            <person name="Liu Y."/>
            <person name="Yan H."/>
        </authorList>
    </citation>
    <scope>NUCLEOTIDE SEQUENCE</scope>
    <source>
        <strain evidence="1">NBD5</strain>
    </source>
</reference>
<organism evidence="1 2">
    <name type="scientific">Sphingomonas morindae</name>
    <dbReference type="NCBI Taxonomy" id="1541170"/>
    <lineage>
        <taxon>Bacteria</taxon>
        <taxon>Pseudomonadati</taxon>
        <taxon>Pseudomonadota</taxon>
        <taxon>Alphaproteobacteria</taxon>
        <taxon>Sphingomonadales</taxon>
        <taxon>Sphingomonadaceae</taxon>
        <taxon>Sphingomonas</taxon>
    </lineage>
</organism>
<gene>
    <name evidence="1" type="ORF">LHA26_01785</name>
</gene>
<protein>
    <submittedName>
        <fullName evidence="1">Uncharacterized protein</fullName>
    </submittedName>
</protein>
<dbReference type="Proteomes" id="UP001056937">
    <property type="component" value="Chromosome 1"/>
</dbReference>
<evidence type="ECO:0000313" key="1">
    <source>
        <dbReference type="EMBL" id="USI73235.1"/>
    </source>
</evidence>
<dbReference type="EMBL" id="CP084930">
    <property type="protein sequence ID" value="USI73235.1"/>
    <property type="molecule type" value="Genomic_DNA"/>
</dbReference>
<keyword evidence="2" id="KW-1185">Reference proteome</keyword>
<dbReference type="RefSeq" id="WP_252167046.1">
    <property type="nucleotide sequence ID" value="NZ_CP084930.1"/>
</dbReference>
<sequence>MTRSDLRETLITELVRRHGGARGHWRRILGEVRLYARETHPHCNWEMFPSGGVDEVQAATRAIDGLRARHPLISG</sequence>